<feature type="transmembrane region" description="Helical" evidence="5">
    <location>
        <begin position="179"/>
        <end position="199"/>
    </location>
</feature>
<evidence type="ECO:0000256" key="3">
    <source>
        <dbReference type="ARBA" id="ARBA00022989"/>
    </source>
</evidence>
<evidence type="ECO:0000256" key="5">
    <source>
        <dbReference type="SAM" id="Phobius"/>
    </source>
</evidence>
<dbReference type="EMBL" id="RAYI01000044">
    <property type="protein sequence ID" value="RLT72376.1"/>
    <property type="molecule type" value="Genomic_DNA"/>
</dbReference>
<feature type="transmembrane region" description="Helical" evidence="5">
    <location>
        <begin position="155"/>
        <end position="173"/>
    </location>
</feature>
<keyword evidence="4 5" id="KW-0472">Membrane</keyword>
<evidence type="ECO:0000313" key="6">
    <source>
        <dbReference type="EMBL" id="MRZ49365.1"/>
    </source>
</evidence>
<comment type="caution">
    <text evidence="7">The sequence shown here is derived from an EMBL/GenBank/DDBJ whole genome shotgun (WGS) entry which is preliminary data.</text>
</comment>
<dbReference type="AlphaFoldDB" id="A0A3L7ZKR8"/>
<protein>
    <submittedName>
        <fullName evidence="6 7">Flippase</fullName>
    </submittedName>
</protein>
<organism evidence="7 9">
    <name type="scientific">Parabacteroides distasonis</name>
    <dbReference type="NCBI Taxonomy" id="823"/>
    <lineage>
        <taxon>Bacteria</taxon>
        <taxon>Pseudomonadati</taxon>
        <taxon>Bacteroidota</taxon>
        <taxon>Bacteroidia</taxon>
        <taxon>Bacteroidales</taxon>
        <taxon>Tannerellaceae</taxon>
        <taxon>Parabacteroides</taxon>
    </lineage>
</organism>
<sequence>MTAYGGLQLSVYGTLAKARILNNVFYNGAVQTSSILLNLLLMPYITRILGKDALGINSFGQAIVGYFVLLGNLGITIYGAKVIAECRDDKNRKQQKFAECVTYQFFFNVIAILLYNSWVIFQGDYIYFLFNIIILTSMTDLSWAYTGMERFDLIAVRNLVIKFVGTLLIFLFVKQHEDLSLFIIIQQGVLLISNVVFWLELDKLEIVPRFSSLTLSLKNIFNPAISVFIPSVFTSLYLSLNKVMLGYLSSIDEVAIYDYPNRLVRIGITFIGILGTVMMPRLAYLHHNQSKQEYQNKTKDLFRYSLLISVPAFFLLELVALPLCDIFFSETFEGADMVIKIVAPTLITSGLSLYVIYVSLNKMKTFLNCVAIGALVSLVLNILLMPHYGAIGAAISLLATEMVVHILLLYYLRSIYSLRWLLHYLFKIIAICTSIYVLLVIVLGDILSLLEMCLAIFSYGILYGLCFLLYLRKM</sequence>
<gene>
    <name evidence="7" type="ORF">D7V78_16225</name>
    <name evidence="8" type="ORF">E5342_12200</name>
    <name evidence="6" type="ORF">GKD66_03715</name>
</gene>
<dbReference type="RefSeq" id="WP_121737062.1">
    <property type="nucleotide sequence ID" value="NZ_CP103128.1"/>
</dbReference>
<dbReference type="InterPro" id="IPR052556">
    <property type="entry name" value="PolySynth_Transporter"/>
</dbReference>
<dbReference type="PANTHER" id="PTHR43424:SF1">
    <property type="entry name" value="LOCUS PUTATIVE PROTEIN 1-RELATED"/>
    <property type="match status" value="1"/>
</dbReference>
<accession>A0A3L7ZKR8</accession>
<feature type="transmembrane region" description="Helical" evidence="5">
    <location>
        <begin position="390"/>
        <end position="412"/>
    </location>
</feature>
<dbReference type="OrthoDB" id="9815702at2"/>
<evidence type="ECO:0000313" key="10">
    <source>
        <dbReference type="Proteomes" id="UP000310032"/>
    </source>
</evidence>
<feature type="transmembrane region" description="Helical" evidence="5">
    <location>
        <begin position="125"/>
        <end position="143"/>
    </location>
</feature>
<name>A0A3L7ZKR8_PARDI</name>
<keyword evidence="3 5" id="KW-1133">Transmembrane helix</keyword>
<feature type="transmembrane region" description="Helical" evidence="5">
    <location>
        <begin position="58"/>
        <end position="80"/>
    </location>
</feature>
<feature type="transmembrane region" description="Helical" evidence="5">
    <location>
        <begin position="341"/>
        <end position="358"/>
    </location>
</feature>
<feature type="transmembrane region" description="Helical" evidence="5">
    <location>
        <begin position="424"/>
        <end position="443"/>
    </location>
</feature>
<feature type="transmembrane region" description="Helical" evidence="5">
    <location>
        <begin position="263"/>
        <end position="284"/>
    </location>
</feature>
<dbReference type="Proteomes" id="UP000278164">
    <property type="component" value="Unassembled WGS sequence"/>
</dbReference>
<dbReference type="EMBL" id="WKMC01000002">
    <property type="protein sequence ID" value="MRZ49365.1"/>
    <property type="molecule type" value="Genomic_DNA"/>
</dbReference>
<reference evidence="8 10" key="3">
    <citation type="submission" date="2019-04" db="EMBL/GenBank/DDBJ databases">
        <title>Microbes associate with the intestines of laboratory mice.</title>
        <authorList>
            <person name="Navarre W."/>
            <person name="Wong E."/>
            <person name="Huang K."/>
            <person name="Tropini C."/>
            <person name="Ng K."/>
            <person name="Yu B."/>
        </authorList>
    </citation>
    <scope>NUCLEOTIDE SEQUENCE [LARGE SCALE GENOMIC DNA]</scope>
    <source>
        <strain evidence="8 10">NM39_I3</strain>
    </source>
</reference>
<feature type="transmembrane region" description="Helical" evidence="5">
    <location>
        <begin position="449"/>
        <end position="471"/>
    </location>
</feature>
<keyword evidence="2 5" id="KW-0812">Transmembrane</keyword>
<feature type="transmembrane region" description="Helical" evidence="5">
    <location>
        <begin position="304"/>
        <end position="329"/>
    </location>
</feature>
<evidence type="ECO:0000313" key="8">
    <source>
        <dbReference type="EMBL" id="TGY56462.1"/>
    </source>
</evidence>
<dbReference type="PANTHER" id="PTHR43424">
    <property type="entry name" value="LOCUS PUTATIVE PROTEIN 1-RELATED"/>
    <property type="match status" value="1"/>
</dbReference>
<feature type="transmembrane region" description="Helical" evidence="5">
    <location>
        <begin position="24"/>
        <end position="46"/>
    </location>
</feature>
<evidence type="ECO:0000256" key="2">
    <source>
        <dbReference type="ARBA" id="ARBA00022692"/>
    </source>
</evidence>
<dbReference type="Proteomes" id="UP000441358">
    <property type="component" value="Unassembled WGS sequence"/>
</dbReference>
<reference evidence="6 11" key="2">
    <citation type="journal article" date="2019" name="Nat. Med.">
        <title>A library of human gut bacterial isolates paired with longitudinal multiomics data enables mechanistic microbiome research.</title>
        <authorList>
            <person name="Poyet M."/>
            <person name="Groussin M."/>
            <person name="Gibbons S.M."/>
            <person name="Avila-Pacheco J."/>
            <person name="Jiang X."/>
            <person name="Kearney S.M."/>
            <person name="Perrotta A.R."/>
            <person name="Berdy B."/>
            <person name="Zhao S."/>
            <person name="Lieberman T.D."/>
            <person name="Swanson P.K."/>
            <person name="Smith M."/>
            <person name="Roesemann S."/>
            <person name="Alexander J.E."/>
            <person name="Rich S.A."/>
            <person name="Livny J."/>
            <person name="Vlamakis H."/>
            <person name="Clish C."/>
            <person name="Bullock K."/>
            <person name="Deik A."/>
            <person name="Scott J."/>
            <person name="Pierce K.A."/>
            <person name="Xavier R.J."/>
            <person name="Alm E.J."/>
        </authorList>
    </citation>
    <scope>NUCLEOTIDE SEQUENCE [LARGE SCALE GENOMIC DNA]</scope>
    <source>
        <strain evidence="6 11">BIOML-A32</strain>
    </source>
</reference>
<feature type="transmembrane region" description="Helical" evidence="5">
    <location>
        <begin position="365"/>
        <end position="384"/>
    </location>
</feature>
<proteinExistence type="predicted"/>
<evidence type="ECO:0000256" key="4">
    <source>
        <dbReference type="ARBA" id="ARBA00023136"/>
    </source>
</evidence>
<reference evidence="7 9" key="1">
    <citation type="submission" date="2018-09" db="EMBL/GenBank/DDBJ databases">
        <title>Murine metabolic-syndrome-specific gut microbial biobank.</title>
        <authorList>
            <person name="Liu C."/>
        </authorList>
    </citation>
    <scope>NUCLEOTIDE SEQUENCE [LARGE SCALE GENOMIC DNA]</scope>
    <source>
        <strain evidence="7 9">8-P5</strain>
    </source>
</reference>
<dbReference type="EMBL" id="SRYM01000035">
    <property type="protein sequence ID" value="TGY56462.1"/>
    <property type="molecule type" value="Genomic_DNA"/>
</dbReference>
<evidence type="ECO:0000313" key="7">
    <source>
        <dbReference type="EMBL" id="RLT72376.1"/>
    </source>
</evidence>
<dbReference type="Proteomes" id="UP000310032">
    <property type="component" value="Unassembled WGS sequence"/>
</dbReference>
<feature type="transmembrane region" description="Helical" evidence="5">
    <location>
        <begin position="220"/>
        <end position="240"/>
    </location>
</feature>
<dbReference type="InterPro" id="IPR002797">
    <property type="entry name" value="Polysacc_synth"/>
</dbReference>
<dbReference type="CDD" id="cd13128">
    <property type="entry name" value="MATE_Wzx_like"/>
    <property type="match status" value="1"/>
</dbReference>
<dbReference type="Pfam" id="PF01943">
    <property type="entry name" value="Polysacc_synt"/>
    <property type="match status" value="1"/>
</dbReference>
<dbReference type="GO" id="GO:0016020">
    <property type="term" value="C:membrane"/>
    <property type="evidence" value="ECO:0007669"/>
    <property type="project" value="UniProtKB-SubCell"/>
</dbReference>
<comment type="subcellular location">
    <subcellularLocation>
        <location evidence="1">Membrane</location>
        <topology evidence="1">Multi-pass membrane protein</topology>
    </subcellularLocation>
</comment>
<evidence type="ECO:0000256" key="1">
    <source>
        <dbReference type="ARBA" id="ARBA00004141"/>
    </source>
</evidence>
<evidence type="ECO:0000313" key="9">
    <source>
        <dbReference type="Proteomes" id="UP000278164"/>
    </source>
</evidence>
<feature type="transmembrane region" description="Helical" evidence="5">
    <location>
        <begin position="101"/>
        <end position="119"/>
    </location>
</feature>
<evidence type="ECO:0000313" key="11">
    <source>
        <dbReference type="Proteomes" id="UP000441358"/>
    </source>
</evidence>